<dbReference type="PANTHER" id="PTHR43818:SF11">
    <property type="entry name" value="BCDNA.GH03377"/>
    <property type="match status" value="1"/>
</dbReference>
<dbReference type="SUPFAM" id="SSF51735">
    <property type="entry name" value="NAD(P)-binding Rossmann-fold domains"/>
    <property type="match status" value="1"/>
</dbReference>
<dbReference type="AlphaFoldDB" id="A0A6J6D8W3"/>
<evidence type="ECO:0000259" key="2">
    <source>
        <dbReference type="Pfam" id="PF01408"/>
    </source>
</evidence>
<dbReference type="PANTHER" id="PTHR43818">
    <property type="entry name" value="BCDNA.GH03377"/>
    <property type="match status" value="1"/>
</dbReference>
<sequence>MADSQEKEFRVGMIGYGFMGRAHSQAWRNVNAAFRTPRIHMESIVGRDATAVARVASELGWNKSHTDWREVVADPAIDIIDICTPGDSHADIAIAALEAGKHVIVEKPLANSMDESRAMVAAAAAAQSRGIMSAVNFNYRRVPALMLAKQLIADGRVGDVLHIRGAYLQDWLSDPSLPMSWRLQKERAGTGVLGDLGAHVVDLMRHLTGKSVDGVTGHLRTFTHQRPDGTGKLGTVTVDDAALATLALSGGAVANLDVTRNAPGKKNELSLSIYGTRGSISFNLENLNELWLFDREDPSGEQGYRRILVTESQHPYLAAWWPDGHIIGWEHTFTHQFYEFLMSIESGTPASPSFSDGHDVQAVLEAIASSAANGHKLTTPEN</sequence>
<protein>
    <submittedName>
        <fullName evidence="4">Unannotated protein</fullName>
    </submittedName>
</protein>
<dbReference type="InterPro" id="IPR055170">
    <property type="entry name" value="GFO_IDH_MocA-like_dom"/>
</dbReference>
<proteinExistence type="predicted"/>
<dbReference type="InterPro" id="IPR050463">
    <property type="entry name" value="Gfo/Idh/MocA_oxidrdct_glycsds"/>
</dbReference>
<evidence type="ECO:0000313" key="4">
    <source>
        <dbReference type="EMBL" id="CAB4559745.1"/>
    </source>
</evidence>
<reference evidence="4" key="1">
    <citation type="submission" date="2020-05" db="EMBL/GenBank/DDBJ databases">
        <authorList>
            <person name="Chiriac C."/>
            <person name="Salcher M."/>
            <person name="Ghai R."/>
            <person name="Kavagutti S V."/>
        </authorList>
    </citation>
    <scope>NUCLEOTIDE SEQUENCE</scope>
</reference>
<dbReference type="GO" id="GO:0000166">
    <property type="term" value="F:nucleotide binding"/>
    <property type="evidence" value="ECO:0007669"/>
    <property type="project" value="InterPro"/>
</dbReference>
<organism evidence="4">
    <name type="scientific">freshwater metagenome</name>
    <dbReference type="NCBI Taxonomy" id="449393"/>
    <lineage>
        <taxon>unclassified sequences</taxon>
        <taxon>metagenomes</taxon>
        <taxon>ecological metagenomes</taxon>
    </lineage>
</organism>
<dbReference type="Pfam" id="PF01408">
    <property type="entry name" value="GFO_IDH_MocA"/>
    <property type="match status" value="1"/>
</dbReference>
<feature type="domain" description="Gfo/Idh/MocA-like oxidoreductase N-terminal" evidence="2">
    <location>
        <begin position="9"/>
        <end position="128"/>
    </location>
</feature>
<feature type="domain" description="GFO/IDH/MocA-like oxidoreductase" evidence="3">
    <location>
        <begin position="148"/>
        <end position="280"/>
    </location>
</feature>
<accession>A0A6J6D8W3</accession>
<dbReference type="EMBL" id="CAEZTD010000038">
    <property type="protein sequence ID" value="CAB4559745.1"/>
    <property type="molecule type" value="Genomic_DNA"/>
</dbReference>
<evidence type="ECO:0000259" key="3">
    <source>
        <dbReference type="Pfam" id="PF22725"/>
    </source>
</evidence>
<dbReference type="InterPro" id="IPR036291">
    <property type="entry name" value="NAD(P)-bd_dom_sf"/>
</dbReference>
<gene>
    <name evidence="4" type="ORF">UFOPK1591_00650</name>
</gene>
<dbReference type="SUPFAM" id="SSF55347">
    <property type="entry name" value="Glyceraldehyde-3-phosphate dehydrogenase-like, C-terminal domain"/>
    <property type="match status" value="1"/>
</dbReference>
<keyword evidence="1" id="KW-0560">Oxidoreductase</keyword>
<dbReference type="Gene3D" id="3.40.50.720">
    <property type="entry name" value="NAD(P)-binding Rossmann-like Domain"/>
    <property type="match status" value="1"/>
</dbReference>
<dbReference type="InterPro" id="IPR000683">
    <property type="entry name" value="Gfo/Idh/MocA-like_OxRdtase_N"/>
</dbReference>
<evidence type="ECO:0000256" key="1">
    <source>
        <dbReference type="ARBA" id="ARBA00023002"/>
    </source>
</evidence>
<name>A0A6J6D8W3_9ZZZZ</name>
<dbReference type="Gene3D" id="3.30.360.10">
    <property type="entry name" value="Dihydrodipicolinate Reductase, domain 2"/>
    <property type="match status" value="1"/>
</dbReference>
<dbReference type="Pfam" id="PF22725">
    <property type="entry name" value="GFO_IDH_MocA_C3"/>
    <property type="match status" value="1"/>
</dbReference>
<dbReference type="GO" id="GO:0016491">
    <property type="term" value="F:oxidoreductase activity"/>
    <property type="evidence" value="ECO:0007669"/>
    <property type="project" value="UniProtKB-KW"/>
</dbReference>